<sequence>YIANFYYFYFTRYNPLPGPFPLPLIGNIYMYYGDLDTLFFNLQKKYGGLYEVYNGPERIIWIGDAKLIKKIHIPSTKTNFSFRSRKPWVDEIGIKTIGKGIFFNRNLDSWKYNRRILSQAVALPSFLRQFLKNTELIFEEFDGYIGNLLNVNKNEELDLSKWIVRILSELSSRTTTGRPAYTLSSYYNRLSSKNSKISPVEELINRIRIWLVTSQFVYFLPKYLRYCPPFYYFQWKHEKNIQWLNNYLTDLIVNRRKEIANIPKDQVLNLDILTLLICANTERGPQFNKPGDEPDEPMGDDDIKQNLYDVIIASIDSSSHTALIALYHICKYPDIKSKVYEEVDRVLGNDRSSPMKYEDLEKLTYIEACISESMRMLPTVPVIFKQANNDDNLGDFKIKGGQEFFINYHYVHHDETYWPDPESFKPERFLDNNNIDKISYMPFGGGIRICPGRQMGLNSAKTLIALIFKNYTVNLVEPDAPLKKSYIWSNECDELKVYLRPRNN</sequence>
<accession>A0ACA9RC89</accession>
<gene>
    <name evidence="1" type="ORF">RPERSI_LOCUS18463</name>
</gene>
<comment type="caution">
    <text evidence="1">The sequence shown here is derived from an EMBL/GenBank/DDBJ whole genome shotgun (WGS) entry which is preliminary data.</text>
</comment>
<organism evidence="1 2">
    <name type="scientific">Racocetra persica</name>
    <dbReference type="NCBI Taxonomy" id="160502"/>
    <lineage>
        <taxon>Eukaryota</taxon>
        <taxon>Fungi</taxon>
        <taxon>Fungi incertae sedis</taxon>
        <taxon>Mucoromycota</taxon>
        <taxon>Glomeromycotina</taxon>
        <taxon>Glomeromycetes</taxon>
        <taxon>Diversisporales</taxon>
        <taxon>Gigasporaceae</taxon>
        <taxon>Racocetra</taxon>
    </lineage>
</organism>
<protein>
    <submittedName>
        <fullName evidence="1">1423_t:CDS:1</fullName>
    </submittedName>
</protein>
<name>A0ACA9RC89_9GLOM</name>
<dbReference type="Proteomes" id="UP000789920">
    <property type="component" value="Unassembled WGS sequence"/>
</dbReference>
<keyword evidence="2" id="KW-1185">Reference proteome</keyword>
<proteinExistence type="predicted"/>
<reference evidence="1" key="1">
    <citation type="submission" date="2021-06" db="EMBL/GenBank/DDBJ databases">
        <authorList>
            <person name="Kallberg Y."/>
            <person name="Tangrot J."/>
            <person name="Rosling A."/>
        </authorList>
    </citation>
    <scope>NUCLEOTIDE SEQUENCE</scope>
    <source>
        <strain evidence="1">MA461A</strain>
    </source>
</reference>
<feature type="non-terminal residue" evidence="1">
    <location>
        <position position="1"/>
    </location>
</feature>
<evidence type="ECO:0000313" key="1">
    <source>
        <dbReference type="EMBL" id="CAG8786913.1"/>
    </source>
</evidence>
<dbReference type="EMBL" id="CAJVQC010048923">
    <property type="protein sequence ID" value="CAG8786913.1"/>
    <property type="molecule type" value="Genomic_DNA"/>
</dbReference>
<evidence type="ECO:0000313" key="2">
    <source>
        <dbReference type="Proteomes" id="UP000789920"/>
    </source>
</evidence>